<keyword evidence="3" id="KW-1185">Reference proteome</keyword>
<feature type="domain" description="Hedgehog/Intein (Hint)" evidence="1">
    <location>
        <begin position="596"/>
        <end position="734"/>
    </location>
</feature>
<dbReference type="Pfam" id="PF13403">
    <property type="entry name" value="Hint_2"/>
    <property type="match status" value="1"/>
</dbReference>
<dbReference type="InterPro" id="IPR028992">
    <property type="entry name" value="Hedgehog/Intein_dom"/>
</dbReference>
<name>A0ABX0KA95_9PROT</name>
<organism evidence="2 3">
    <name type="scientific">Acetobacter fallax</name>
    <dbReference type="NCBI Taxonomy" id="1737473"/>
    <lineage>
        <taxon>Bacteria</taxon>
        <taxon>Pseudomonadati</taxon>
        <taxon>Pseudomonadota</taxon>
        <taxon>Alphaproteobacteria</taxon>
        <taxon>Acetobacterales</taxon>
        <taxon>Acetobacteraceae</taxon>
        <taxon>Acetobacter</taxon>
    </lineage>
</organism>
<evidence type="ECO:0000313" key="2">
    <source>
        <dbReference type="EMBL" id="NHO32708.1"/>
    </source>
</evidence>
<evidence type="ECO:0000313" key="3">
    <source>
        <dbReference type="Proteomes" id="UP000615326"/>
    </source>
</evidence>
<evidence type="ECO:0000259" key="1">
    <source>
        <dbReference type="Pfam" id="PF13403"/>
    </source>
</evidence>
<dbReference type="InterPro" id="IPR036844">
    <property type="entry name" value="Hint_dom_sf"/>
</dbReference>
<dbReference type="SUPFAM" id="SSF51294">
    <property type="entry name" value="Hedgehog/intein (Hint) domain"/>
    <property type="match status" value="1"/>
</dbReference>
<sequence>MATAYWTGSTSGDFYDDSNWQNGDVPQSATCQDANISDGTAVANGASYGQIHSLTIGDDGTLKITASADSSGYVFSVYAMQIAPTGQLIIDTAAPVELGLYTQNRGGTITIMNNPGTVVADGNSLNGDGQLNLVNSTLGSADAPVSVSGMNVTLQGGSTFYSGWNAAGASVTFDPATSNTLVLKGNDSTLSTPIYGVSENSHFAINGDDGVTPVSAAFSANSDGTYTLVVEMSNGNALTLSDVNVATGFVPGAATISKDAAGDYVITDENAASTTPDYTTSTTHEDLQQVATAASQTGGDTSDYATSGVVNHTSMENDHFTGAGTATNPADWSDGSNWQLGVIPQSDSCYQGTLEGSSDNPLYVVFSQANVGQFVSLSVLNDATLTITAPAGQNPNSYVFATAGVEVRGNGQLNIDTAARVELGGVSAIDGTLTVTNNDGNVVVDSDHLAGGGTLTLDGSTFGTPANPIRVDLPTINLKDDSTFYTALNGNSSTINFDDSRNTVVMSSASGDITTVFNNVSTNTQFAIDADVGAKPVSAVYTQNSDGSYTLTIGLSNGSTTVLSDINAAQGFVPGSTSFTQDAAGDWVISTSGTDVCFVEGTLIRTDRGDVAVEDLVAGDQLVVLGAGEATRPVVWVGCKSTVVNPALDDSEAGYPVRILKDAIAENIPSRDLLVTAEHCLFIDGGFVPVRMLVNGASIFYDRTITEYRYFHVEAEQHSVIVAENTPTESYLDTGHRRSFTSGAVVSLTSRQLNWADDAAAPLLTQRDVVEAIHQRVLARAVETLSLAAPVRHATTRKSELHFETQQGTALRRLNEKDGVVTIEVPENVTQIRILSRTSSPADVIGPFVDDRRQLGVLVSDVTLQDGSVRRVIRSHVDGGTATGWHAMEPDADSRWTAGQAVLDLGDRTPDTKGMLTIRIAAAGPYLVETSEDRVRLCA</sequence>
<comment type="caution">
    <text evidence="2">The sequence shown here is derived from an EMBL/GenBank/DDBJ whole genome shotgun (WGS) entry which is preliminary data.</text>
</comment>
<accession>A0ABX0KA95</accession>
<dbReference type="Proteomes" id="UP000615326">
    <property type="component" value="Unassembled WGS sequence"/>
</dbReference>
<gene>
    <name evidence="2" type="ORF">GOB84_09070</name>
</gene>
<dbReference type="EMBL" id="WOSW01000014">
    <property type="protein sequence ID" value="NHO32708.1"/>
    <property type="molecule type" value="Genomic_DNA"/>
</dbReference>
<dbReference type="RefSeq" id="WP_173577234.1">
    <property type="nucleotide sequence ID" value="NZ_WOSW01000014.1"/>
</dbReference>
<dbReference type="Gene3D" id="2.170.16.10">
    <property type="entry name" value="Hedgehog/Intein (Hint) domain"/>
    <property type="match status" value="1"/>
</dbReference>
<proteinExistence type="predicted"/>
<protein>
    <recommendedName>
        <fullName evidence="1">Hedgehog/Intein (Hint) domain-containing protein</fullName>
    </recommendedName>
</protein>
<reference evidence="2 3" key="1">
    <citation type="journal article" date="2020" name="Int. J. Syst. Evol. Microbiol.">
        <title>Novel acetic acid bacteria from cider fermentations: Acetobacter conturbans sp. nov. and Acetobacter fallax sp. nov.</title>
        <authorList>
            <person name="Sombolestani A.S."/>
            <person name="Cleenwerck I."/>
            <person name="Cnockaert M."/>
            <person name="Borremans W."/>
            <person name="Wieme A.D."/>
            <person name="De Vuyst L."/>
            <person name="Vandamme P."/>
        </authorList>
    </citation>
    <scope>NUCLEOTIDE SEQUENCE [LARGE SCALE GENOMIC DNA]</scope>
    <source>
        <strain evidence="2 3">LMG 1637</strain>
    </source>
</reference>